<keyword evidence="6" id="KW-0411">Iron-sulfur</keyword>
<evidence type="ECO:0000313" key="9">
    <source>
        <dbReference type="EMBL" id="TLS66322.1"/>
    </source>
</evidence>
<evidence type="ECO:0000256" key="2">
    <source>
        <dbReference type="ARBA" id="ARBA00022485"/>
    </source>
</evidence>
<protein>
    <submittedName>
        <fullName evidence="9">4Fe-4S binding protein</fullName>
    </submittedName>
</protein>
<feature type="transmembrane region" description="Helical" evidence="7">
    <location>
        <begin position="301"/>
        <end position="323"/>
    </location>
</feature>
<evidence type="ECO:0000256" key="4">
    <source>
        <dbReference type="ARBA" id="ARBA00022982"/>
    </source>
</evidence>
<dbReference type="InterPro" id="IPR017896">
    <property type="entry name" value="4Fe4S_Fe-S-bd"/>
</dbReference>
<dbReference type="Pfam" id="PF12801">
    <property type="entry name" value="Fer4_5"/>
    <property type="match status" value="1"/>
</dbReference>
<dbReference type="GO" id="GO:0046872">
    <property type="term" value="F:metal ion binding"/>
    <property type="evidence" value="ECO:0007669"/>
    <property type="project" value="UniProtKB-KW"/>
</dbReference>
<feature type="transmembrane region" description="Helical" evidence="7">
    <location>
        <begin position="25"/>
        <end position="45"/>
    </location>
</feature>
<dbReference type="GO" id="GO:0005886">
    <property type="term" value="C:plasma membrane"/>
    <property type="evidence" value="ECO:0007669"/>
    <property type="project" value="TreeGrafter"/>
</dbReference>
<evidence type="ECO:0000256" key="6">
    <source>
        <dbReference type="ARBA" id="ARBA00023014"/>
    </source>
</evidence>
<feature type="transmembrane region" description="Helical" evidence="7">
    <location>
        <begin position="180"/>
        <end position="199"/>
    </location>
</feature>
<dbReference type="AlphaFoldDB" id="A0A5R9GQT1"/>
<dbReference type="PROSITE" id="PS00198">
    <property type="entry name" value="4FE4S_FER_1"/>
    <property type="match status" value="1"/>
</dbReference>
<dbReference type="InterPro" id="IPR017900">
    <property type="entry name" value="4Fe4S_Fe_S_CS"/>
</dbReference>
<comment type="caution">
    <text evidence="9">The sequence shown here is derived from an EMBL/GenBank/DDBJ whole genome shotgun (WGS) entry which is preliminary data.</text>
</comment>
<keyword evidence="7" id="KW-0812">Transmembrane</keyword>
<name>A0A5R9GQT1_9PROT</name>
<evidence type="ECO:0000256" key="1">
    <source>
        <dbReference type="ARBA" id="ARBA00022448"/>
    </source>
</evidence>
<feature type="transmembrane region" description="Helical" evidence="7">
    <location>
        <begin position="134"/>
        <end position="160"/>
    </location>
</feature>
<organism evidence="9 10">
    <name type="scientific">Mariprofundus erugo</name>
    <dbReference type="NCBI Taxonomy" id="2528639"/>
    <lineage>
        <taxon>Bacteria</taxon>
        <taxon>Pseudomonadati</taxon>
        <taxon>Pseudomonadota</taxon>
        <taxon>Candidatius Mariprofundia</taxon>
        <taxon>Mariprofundales</taxon>
        <taxon>Mariprofundaceae</taxon>
        <taxon>Mariprofundus</taxon>
    </lineage>
</organism>
<dbReference type="InterPro" id="IPR051684">
    <property type="entry name" value="Electron_Trans/Redox"/>
</dbReference>
<feature type="domain" description="4Fe-4S ferredoxin-type" evidence="8">
    <location>
        <begin position="67"/>
        <end position="113"/>
    </location>
</feature>
<reference evidence="9 10" key="1">
    <citation type="journal article" date="2019" name="Appl. Environ. Microbiol.">
        <title>Environmental Evidence and Genomic Insight of Iron-oxidizing Bacteria Preference Towards More Corrosion Resistant Stainless Steel at Higher Salinities.</title>
        <authorList>
            <person name="Garrison C.E."/>
            <person name="Price K.A."/>
            <person name="Field E.K."/>
        </authorList>
    </citation>
    <scope>NUCLEOTIDE SEQUENCE [LARGE SCALE GENOMIC DNA]</scope>
    <source>
        <strain evidence="9 10">P3</strain>
    </source>
</reference>
<keyword evidence="7" id="KW-0472">Membrane</keyword>
<keyword evidence="2" id="KW-0004">4Fe-4S</keyword>
<feature type="transmembrane region" description="Helical" evidence="7">
    <location>
        <begin position="57"/>
        <end position="78"/>
    </location>
</feature>
<evidence type="ECO:0000256" key="3">
    <source>
        <dbReference type="ARBA" id="ARBA00022723"/>
    </source>
</evidence>
<evidence type="ECO:0000256" key="5">
    <source>
        <dbReference type="ARBA" id="ARBA00023004"/>
    </source>
</evidence>
<evidence type="ECO:0000313" key="10">
    <source>
        <dbReference type="Proteomes" id="UP000306585"/>
    </source>
</evidence>
<dbReference type="PANTHER" id="PTHR30176">
    <property type="entry name" value="FERREDOXIN-TYPE PROTEIN NAPH"/>
    <property type="match status" value="1"/>
</dbReference>
<keyword evidence="3" id="KW-0479">Metal-binding</keyword>
<keyword evidence="1" id="KW-0813">Transport</keyword>
<accession>A0A5R9GQT1</accession>
<evidence type="ECO:0000256" key="7">
    <source>
        <dbReference type="SAM" id="Phobius"/>
    </source>
</evidence>
<gene>
    <name evidence="9" type="ORF">FEF65_10965</name>
</gene>
<keyword evidence="10" id="KW-1185">Reference proteome</keyword>
<proteinExistence type="predicted"/>
<keyword evidence="4" id="KW-0249">Electron transport</keyword>
<sequence>MGASFESSEFMMARRFKQGGHARRFAQALFMAILVLIPISGLLRIDLASASITIFDFQIWFSDIFIISGLMILIIGLLTTINSLYGSLFCGWLCPQNSISEFANTLTRKLLGRRADMLDLTGKKMQVATQKRSLLNYLLLATGLILPTLFIALIPLLYFYPLEIITASLGFGDASLASASFYSLYAISFSLLLLDITAIRHSICKHFCAYRVWQNAFKNSSTLRIRFDSTRSDHCNGCNYCADSCIVDIDPRSTGGFDGCIGCGECITACGNLHARSKKLSGPALLSYASNNDSYGARLRLALKPLITTGVGLLLLTGGFMNYQSSEFSVSREVADHGNSYRISIAHKLYRPAVIRLDVQGLTPDSFQLDQSEVHFNSVGRNELMLHLSPHLKAGLHRFKVIATSSDGWSGSFSLTHLVSGG</sequence>
<dbReference type="PANTHER" id="PTHR30176:SF3">
    <property type="entry name" value="FERREDOXIN-TYPE PROTEIN NAPH"/>
    <property type="match status" value="1"/>
</dbReference>
<dbReference type="GO" id="GO:0051539">
    <property type="term" value="F:4 iron, 4 sulfur cluster binding"/>
    <property type="evidence" value="ECO:0007669"/>
    <property type="project" value="UniProtKB-KW"/>
</dbReference>
<keyword evidence="5" id="KW-0408">Iron</keyword>
<dbReference type="Proteomes" id="UP000306585">
    <property type="component" value="Unassembled WGS sequence"/>
</dbReference>
<evidence type="ECO:0000259" key="8">
    <source>
        <dbReference type="Pfam" id="PF12801"/>
    </source>
</evidence>
<keyword evidence="7" id="KW-1133">Transmembrane helix</keyword>
<dbReference type="SUPFAM" id="SSF54862">
    <property type="entry name" value="4Fe-4S ferredoxins"/>
    <property type="match status" value="1"/>
</dbReference>
<dbReference type="EMBL" id="VBRY01000010">
    <property type="protein sequence ID" value="TLS66322.1"/>
    <property type="molecule type" value="Genomic_DNA"/>
</dbReference>